<dbReference type="InterPro" id="IPR006553">
    <property type="entry name" value="Leu-rich_rpt_Cys-con_subtyp"/>
</dbReference>
<dbReference type="FunFam" id="3.80.10.10:FF:000947">
    <property type="entry name" value="Si:dkey-286j17.4"/>
    <property type="match status" value="1"/>
</dbReference>
<dbReference type="FunFam" id="3.40.50.300:FF:000210">
    <property type="entry name" value="Si:dkey-16p6.1"/>
    <property type="match status" value="1"/>
</dbReference>
<dbReference type="InterPro" id="IPR007111">
    <property type="entry name" value="NACHT_NTPase"/>
</dbReference>
<organism evidence="8 9">
    <name type="scientific">Hemibagrus wyckioides</name>
    <dbReference type="NCBI Taxonomy" id="337641"/>
    <lineage>
        <taxon>Eukaryota</taxon>
        <taxon>Metazoa</taxon>
        <taxon>Chordata</taxon>
        <taxon>Craniata</taxon>
        <taxon>Vertebrata</taxon>
        <taxon>Euteleostomi</taxon>
        <taxon>Actinopterygii</taxon>
        <taxon>Neopterygii</taxon>
        <taxon>Teleostei</taxon>
        <taxon>Ostariophysi</taxon>
        <taxon>Siluriformes</taxon>
        <taxon>Bagridae</taxon>
        <taxon>Hemibagrus</taxon>
    </lineage>
</organism>
<dbReference type="InterPro" id="IPR027417">
    <property type="entry name" value="P-loop_NTPase"/>
</dbReference>
<evidence type="ECO:0000313" key="9">
    <source>
        <dbReference type="Proteomes" id="UP000824219"/>
    </source>
</evidence>
<dbReference type="FunFam" id="3.80.10.10:FF:000782">
    <property type="entry name" value="Si:ch211-196h16.4"/>
    <property type="match status" value="1"/>
</dbReference>
<dbReference type="GO" id="GO:0005524">
    <property type="term" value="F:ATP binding"/>
    <property type="evidence" value="ECO:0007669"/>
    <property type="project" value="UniProtKB-KW"/>
</dbReference>
<keyword evidence="3" id="KW-0433">Leucine-rich repeat</keyword>
<accession>A0A9D3NRG8</accession>
<dbReference type="Pfam" id="PF14484">
    <property type="entry name" value="FISNA"/>
    <property type="match status" value="1"/>
</dbReference>
<proteinExistence type="predicted"/>
<dbReference type="Pfam" id="PF17776">
    <property type="entry name" value="NLRC4_HD2"/>
    <property type="match status" value="1"/>
</dbReference>
<comment type="subcellular location">
    <subcellularLocation>
        <location evidence="1">Cytoplasm</location>
    </subcellularLocation>
</comment>
<protein>
    <recommendedName>
        <fullName evidence="7">NACHT domain-containing protein</fullName>
    </recommendedName>
</protein>
<keyword evidence="5" id="KW-0547">Nucleotide-binding</keyword>
<keyword evidence="4" id="KW-0677">Repeat</keyword>
<evidence type="ECO:0000256" key="2">
    <source>
        <dbReference type="ARBA" id="ARBA00022490"/>
    </source>
</evidence>
<dbReference type="SMART" id="SM01288">
    <property type="entry name" value="FISNA"/>
    <property type="match status" value="1"/>
</dbReference>
<name>A0A9D3NRG8_9TELE</name>
<dbReference type="InterPro" id="IPR001611">
    <property type="entry name" value="Leu-rich_rpt"/>
</dbReference>
<dbReference type="AlphaFoldDB" id="A0A9D3NRG8"/>
<feature type="domain" description="NACHT" evidence="7">
    <location>
        <begin position="215"/>
        <end position="347"/>
    </location>
</feature>
<gene>
    <name evidence="8" type="ORF">KOW79_010888</name>
</gene>
<dbReference type="GO" id="GO:0005737">
    <property type="term" value="C:cytoplasm"/>
    <property type="evidence" value="ECO:0007669"/>
    <property type="project" value="UniProtKB-SubCell"/>
</dbReference>
<dbReference type="PANTHER" id="PTHR24106">
    <property type="entry name" value="NACHT, LRR AND CARD DOMAINS-CONTAINING"/>
    <property type="match status" value="1"/>
</dbReference>
<dbReference type="SMART" id="SM00367">
    <property type="entry name" value="LRR_CC"/>
    <property type="match status" value="6"/>
</dbReference>
<dbReference type="Pfam" id="PF17779">
    <property type="entry name" value="WHD_NOD2"/>
    <property type="match status" value="1"/>
</dbReference>
<dbReference type="InterPro" id="IPR041075">
    <property type="entry name" value="NOD1/2_WH"/>
</dbReference>
<comment type="caution">
    <text evidence="8">The sequence shown here is derived from an EMBL/GenBank/DDBJ whole genome shotgun (WGS) entry which is preliminary data.</text>
</comment>
<dbReference type="Proteomes" id="UP000824219">
    <property type="component" value="Linkage Group LG12"/>
</dbReference>
<evidence type="ECO:0000313" key="8">
    <source>
        <dbReference type="EMBL" id="KAG7325963.1"/>
    </source>
</evidence>
<dbReference type="InterPro" id="IPR032675">
    <property type="entry name" value="LRR_dom_sf"/>
</dbReference>
<dbReference type="SUPFAM" id="SSF52540">
    <property type="entry name" value="P-loop containing nucleoside triphosphate hydrolases"/>
    <property type="match status" value="1"/>
</dbReference>
<dbReference type="InterPro" id="IPR041267">
    <property type="entry name" value="NLRP_HD2"/>
</dbReference>
<sequence>MEITDLDTDMTPTLMKCKLQKERSDSPAVSCVSMKSKESMDPPLTFKTADSSPLYSVLQEAQKRRKKNIMTFTGNTPESADVPELQKKFKLNLKKFQCLNGEMINLGTQTLLNEIYTELYITEGDSGDVNNEHEVRQIEATSRRTTTREETPIKCNDIFKPLSEQDKPIRTVLTKTSSEQDKPIRTVLTKTSSEQDKPIRTVLTKTSSEQDKPIRTVLTKGVAGIGKTVSVQKFILDWSEGKTNQDVHLIFPLPFRELNLMKDQKLSLMELLHVFFKEIKETEMSRLEKVLFIFDGLDECRFPLDFQNTERVCDVTESASVQELLINLIKGNLLPSALIWITSRPAAADQIPSECVHRVTEIRGFNDPQKEEYFRKRISDQSLANNIITHLKSLRSLYIMCHIPVFCWISATVLERMLGEAETGEIPKTLTEMYTHFLIIQTNIIRGKYSQKQESDEEMLLKLGQLAFQQLKKGNLIFYEEDLRECGIDVREAAVYSGVCTQIFREEFGLHQSKVYCFVHLTIQEHLAALYVHMAFMKENSNVLNQSQVCNTISDVHKSAVEQALESQTGHLDLFLRFLLGLSLESNQKLLHALITQTGSSSYSKEETVQYIKQKISEDLPPEKSINLFHCLNELGDNSLVEEIQRYLKSGKQSELSSSQWSTLVFVLLTSEQDLEEFDLNKYFSPEKITDLVLLKMMPVISASRKAIIRCNKIEGSGVESLASVLRSETSNLKELHLIVDTLDLSWNNLGDSGVKRLCAVLENPQCKVKKLWLYDCNFSDEDCSALTSALRSNPSHLRELDLSCNNLGDSGVKSLSALLENPLCKLETLRLECCRVSDEGCSALTSALRSNPSHLRDLNLSWNYLGDSGVKSLSALLENPLCKLETLWLLCCRVSDEDCSALTSALRSNPSHLRDLNLSYNKLGDSGVKSLSALLENPLCKLETLWLENCDFSDEGCAALTSALRSNPSHLRELNLSCNNLGDSGVKSLSALTRDNHNLQTVNW</sequence>
<dbReference type="Pfam" id="PF13516">
    <property type="entry name" value="LRR_6"/>
    <property type="match status" value="6"/>
</dbReference>
<dbReference type="OrthoDB" id="120976at2759"/>
<reference evidence="8 9" key="1">
    <citation type="submission" date="2021-06" db="EMBL/GenBank/DDBJ databases">
        <title>Chromosome-level genome assembly of the red-tail catfish (Hemibagrus wyckioides).</title>
        <authorList>
            <person name="Shao F."/>
        </authorList>
    </citation>
    <scope>NUCLEOTIDE SEQUENCE [LARGE SCALE GENOMIC DNA]</scope>
    <source>
        <strain evidence="8">EC202008001</strain>
        <tissue evidence="8">Blood</tissue>
    </source>
</reference>
<keyword evidence="2" id="KW-0963">Cytoplasm</keyword>
<dbReference type="SUPFAM" id="SSF52047">
    <property type="entry name" value="RNI-like"/>
    <property type="match status" value="1"/>
</dbReference>
<evidence type="ECO:0000256" key="5">
    <source>
        <dbReference type="ARBA" id="ARBA00022741"/>
    </source>
</evidence>
<evidence type="ECO:0000256" key="1">
    <source>
        <dbReference type="ARBA" id="ARBA00004496"/>
    </source>
</evidence>
<dbReference type="PROSITE" id="PS50837">
    <property type="entry name" value="NACHT"/>
    <property type="match status" value="1"/>
</dbReference>
<dbReference type="SMART" id="SM00368">
    <property type="entry name" value="LRR_RI"/>
    <property type="match status" value="9"/>
</dbReference>
<keyword evidence="9" id="KW-1185">Reference proteome</keyword>
<dbReference type="SMART" id="SM00364">
    <property type="entry name" value="LRR_BAC"/>
    <property type="match status" value="4"/>
</dbReference>
<evidence type="ECO:0000256" key="6">
    <source>
        <dbReference type="ARBA" id="ARBA00022840"/>
    </source>
</evidence>
<dbReference type="Gene3D" id="3.40.50.300">
    <property type="entry name" value="P-loop containing nucleotide triphosphate hydrolases"/>
    <property type="match status" value="1"/>
</dbReference>
<dbReference type="InterPro" id="IPR051261">
    <property type="entry name" value="NLR"/>
</dbReference>
<dbReference type="EMBL" id="JAHKSW010000012">
    <property type="protein sequence ID" value="KAG7325963.1"/>
    <property type="molecule type" value="Genomic_DNA"/>
</dbReference>
<keyword evidence="6" id="KW-0067">ATP-binding</keyword>
<evidence type="ECO:0000256" key="4">
    <source>
        <dbReference type="ARBA" id="ARBA00022737"/>
    </source>
</evidence>
<dbReference type="Pfam" id="PF05729">
    <property type="entry name" value="NACHT"/>
    <property type="match status" value="1"/>
</dbReference>
<evidence type="ECO:0000256" key="3">
    <source>
        <dbReference type="ARBA" id="ARBA00022614"/>
    </source>
</evidence>
<evidence type="ECO:0000259" key="7">
    <source>
        <dbReference type="PROSITE" id="PS50837"/>
    </source>
</evidence>
<dbReference type="Gene3D" id="3.80.10.10">
    <property type="entry name" value="Ribonuclease Inhibitor"/>
    <property type="match status" value="3"/>
</dbReference>
<dbReference type="InterPro" id="IPR029495">
    <property type="entry name" value="NACHT-assoc"/>
</dbReference>